<evidence type="ECO:0000256" key="2">
    <source>
        <dbReference type="ARBA" id="ARBA00023002"/>
    </source>
</evidence>
<comment type="caution">
    <text evidence="4">The sequence shown here is derived from an EMBL/GenBank/DDBJ whole genome shotgun (WGS) entry which is preliminary data.</text>
</comment>
<dbReference type="Gene3D" id="2.30.110.10">
    <property type="entry name" value="Electron Transport, Fmn-binding Protein, Chain A"/>
    <property type="match status" value="1"/>
</dbReference>
<dbReference type="GO" id="GO:0004497">
    <property type="term" value="F:monooxygenase activity"/>
    <property type="evidence" value="ECO:0007669"/>
    <property type="project" value="UniProtKB-KW"/>
</dbReference>
<name>A0A2J7YPP5_STRMQ</name>
<dbReference type="InterPro" id="IPR050268">
    <property type="entry name" value="NADH-dep_flavin_reductase"/>
</dbReference>
<evidence type="ECO:0000259" key="3">
    <source>
        <dbReference type="SMART" id="SM00903"/>
    </source>
</evidence>
<dbReference type="PANTHER" id="PTHR30466">
    <property type="entry name" value="FLAVIN REDUCTASE"/>
    <property type="match status" value="1"/>
</dbReference>
<dbReference type="PANTHER" id="PTHR30466:SF11">
    <property type="entry name" value="FLAVIN-DEPENDENT MONOOXYGENASE, REDUCTASE SUBUNIT HSAB"/>
    <property type="match status" value="1"/>
</dbReference>
<keyword evidence="2" id="KW-0560">Oxidoreductase</keyword>
<reference evidence="4 5" key="1">
    <citation type="submission" date="2015-09" db="EMBL/GenBank/DDBJ databases">
        <title>Genome sequence, genome mining and natural product profiling of a biocontrol bacterium Streptomyces malaysiensis F913.</title>
        <authorList>
            <person name="Xu Y."/>
            <person name="Wei J."/>
            <person name="Xie J."/>
            <person name="Li T."/>
            <person name="Zhou Z."/>
        </authorList>
    </citation>
    <scope>NUCLEOTIDE SEQUENCE [LARGE SCALE GENOMIC DNA]</scope>
    <source>
        <strain evidence="4 5">F913</strain>
    </source>
</reference>
<dbReference type="GO" id="GO:0042602">
    <property type="term" value="F:riboflavin reductase (NADPH) activity"/>
    <property type="evidence" value="ECO:0007669"/>
    <property type="project" value="TreeGrafter"/>
</dbReference>
<dbReference type="EMBL" id="LJIW01000002">
    <property type="protein sequence ID" value="PNG90002.1"/>
    <property type="molecule type" value="Genomic_DNA"/>
</dbReference>
<feature type="domain" description="Flavin reductase like" evidence="3">
    <location>
        <begin position="32"/>
        <end position="176"/>
    </location>
</feature>
<dbReference type="Proteomes" id="UP000236520">
    <property type="component" value="Unassembled WGS sequence"/>
</dbReference>
<gene>
    <name evidence="4" type="ORF">SMF913_25467</name>
</gene>
<dbReference type="AlphaFoldDB" id="A0A2J7YPP5"/>
<protein>
    <submittedName>
        <fullName evidence="4">Flavin-dependent monooxygenase</fullName>
    </submittedName>
</protein>
<dbReference type="GO" id="GO:0010181">
    <property type="term" value="F:FMN binding"/>
    <property type="evidence" value="ECO:0007669"/>
    <property type="project" value="InterPro"/>
</dbReference>
<accession>A0A2J7YPP5</accession>
<keyword evidence="5" id="KW-1185">Reference proteome</keyword>
<dbReference type="SUPFAM" id="SSF50475">
    <property type="entry name" value="FMN-binding split barrel"/>
    <property type="match status" value="1"/>
</dbReference>
<keyword evidence="4" id="KW-0503">Monooxygenase</keyword>
<evidence type="ECO:0000313" key="4">
    <source>
        <dbReference type="EMBL" id="PNG90002.1"/>
    </source>
</evidence>
<proteinExistence type="inferred from homology"/>
<organism evidence="4 5">
    <name type="scientific">Streptomyces malaysiensis</name>
    <dbReference type="NCBI Taxonomy" id="92644"/>
    <lineage>
        <taxon>Bacteria</taxon>
        <taxon>Bacillati</taxon>
        <taxon>Actinomycetota</taxon>
        <taxon>Actinomycetes</taxon>
        <taxon>Kitasatosporales</taxon>
        <taxon>Streptomycetaceae</taxon>
        <taxon>Streptomyces</taxon>
        <taxon>Streptomyces violaceusniger group</taxon>
    </lineage>
</organism>
<sequence>MTTPVQEETMSHQIANRDVGRTIDEREFRTTMSRFASGLTIVAGLDKKGEPAGLTCQSFSSLSIEPPLILVCIGLGSGSWAQIEPTGRFGVSILAEEQKDICAALGRRAEDKFSSIPWRASPTGAVHIDGALATIDCRISAIHEAGDHIVVIGEVTDLSMREGGTPLLFFGGSFGKGAF</sequence>
<evidence type="ECO:0000313" key="5">
    <source>
        <dbReference type="Proteomes" id="UP000236520"/>
    </source>
</evidence>
<dbReference type="SMART" id="SM00903">
    <property type="entry name" value="Flavin_Reduct"/>
    <property type="match status" value="1"/>
</dbReference>
<evidence type="ECO:0000256" key="1">
    <source>
        <dbReference type="ARBA" id="ARBA00008898"/>
    </source>
</evidence>
<dbReference type="InterPro" id="IPR002563">
    <property type="entry name" value="Flavin_Rdtase-like_dom"/>
</dbReference>
<comment type="similarity">
    <text evidence="1">Belongs to the non-flavoprotein flavin reductase family.</text>
</comment>
<dbReference type="Pfam" id="PF01613">
    <property type="entry name" value="Flavin_Reduct"/>
    <property type="match status" value="1"/>
</dbReference>
<dbReference type="InterPro" id="IPR012349">
    <property type="entry name" value="Split_barrel_FMN-bd"/>
</dbReference>